<keyword evidence="11" id="KW-0496">Mitochondrion</keyword>
<dbReference type="EMBL" id="LC172082">
    <property type="protein sequence ID" value="BBA10622.1"/>
    <property type="molecule type" value="Genomic_DNA"/>
</dbReference>
<sequence>MVLCLCLFLLLVALFILFMTSKNHYLSALILLESMVLTSLMLSIYVISNNVSNMWLFLLLLAFGVCEAGLGVSLLMTFVKITGSDFINPIPRR</sequence>
<organism evidence="11">
    <name type="scientific">Megalophaedusa albela</name>
    <dbReference type="NCBI Taxonomy" id="1885740"/>
    <lineage>
        <taxon>Eukaryota</taxon>
        <taxon>Metazoa</taxon>
        <taxon>Spiralia</taxon>
        <taxon>Lophotrochozoa</taxon>
        <taxon>Mollusca</taxon>
        <taxon>Gastropoda</taxon>
        <taxon>Heterobranchia</taxon>
        <taxon>Euthyneura</taxon>
        <taxon>Panpulmonata</taxon>
        <taxon>Eupulmonata</taxon>
        <taxon>Stylommatophora</taxon>
        <taxon>Helicina</taxon>
        <taxon>Clausilioidea</taxon>
        <taxon>Clausiliidae</taxon>
        <taxon>Phaedusinae</taxon>
        <taxon>Megalophaedusa</taxon>
    </lineage>
</organism>
<evidence type="ECO:0000256" key="2">
    <source>
        <dbReference type="ARBA" id="ARBA00010519"/>
    </source>
</evidence>
<evidence type="ECO:0000313" key="11">
    <source>
        <dbReference type="EMBL" id="BBA10622.1"/>
    </source>
</evidence>
<keyword evidence="6 10" id="KW-1133">Transmembrane helix</keyword>
<dbReference type="InterPro" id="IPR039428">
    <property type="entry name" value="NUOK/Mnh_C1-like"/>
</dbReference>
<evidence type="ECO:0000256" key="8">
    <source>
        <dbReference type="ARBA" id="ARBA00023136"/>
    </source>
</evidence>
<evidence type="ECO:0000256" key="10">
    <source>
        <dbReference type="SAM" id="Phobius"/>
    </source>
</evidence>
<dbReference type="Gene3D" id="1.10.287.3510">
    <property type="match status" value="1"/>
</dbReference>
<evidence type="ECO:0000256" key="3">
    <source>
        <dbReference type="ARBA" id="ARBA00016612"/>
    </source>
</evidence>
<evidence type="ECO:0000256" key="4">
    <source>
        <dbReference type="ARBA" id="ARBA00022692"/>
    </source>
</evidence>
<dbReference type="Pfam" id="PF00420">
    <property type="entry name" value="Oxidored_q2"/>
    <property type="match status" value="1"/>
</dbReference>
<dbReference type="GO" id="GO:0016020">
    <property type="term" value="C:membrane"/>
    <property type="evidence" value="ECO:0007669"/>
    <property type="project" value="UniProtKB-SubCell"/>
</dbReference>
<geneLocation type="mitochondrion" evidence="11"/>
<evidence type="ECO:0000256" key="9">
    <source>
        <dbReference type="ARBA" id="ARBA00031586"/>
    </source>
</evidence>
<comment type="similarity">
    <text evidence="2">Belongs to the complex I subunit 4L family.</text>
</comment>
<reference evidence="11" key="1">
    <citation type="journal article" date="2017" name="Zool. J. Linn. Soc.">
        <title>Molecular phylogeny, frequent parallel evolution and new system of Japanese clausiliid land snails (Gastropoda: Stylommatophora).</title>
        <authorList>
            <person name="Motochin R."/>
            <person name="Wang M."/>
            <person name="Ueshima R."/>
        </authorList>
    </citation>
    <scope>NUCLEOTIDE SEQUENCE</scope>
    <source>
        <strain evidence="11">C716</strain>
        <tissue evidence="11">Muscle</tissue>
    </source>
</reference>
<keyword evidence="4 10" id="KW-0812">Transmembrane</keyword>
<comment type="subcellular location">
    <subcellularLocation>
        <location evidence="1">Membrane</location>
        <topology evidence="1">Multi-pass membrane protein</topology>
    </subcellularLocation>
</comment>
<dbReference type="AlphaFoldDB" id="A0A224AB90"/>
<evidence type="ECO:0000256" key="6">
    <source>
        <dbReference type="ARBA" id="ARBA00022989"/>
    </source>
</evidence>
<evidence type="ECO:0000256" key="1">
    <source>
        <dbReference type="ARBA" id="ARBA00004141"/>
    </source>
</evidence>
<gene>
    <name evidence="11" type="primary">ND4L</name>
</gene>
<keyword evidence="5" id="KW-1278">Translocase</keyword>
<keyword evidence="8 10" id="KW-0472">Membrane</keyword>
<feature type="transmembrane region" description="Helical" evidence="10">
    <location>
        <begin position="54"/>
        <end position="79"/>
    </location>
</feature>
<evidence type="ECO:0000256" key="5">
    <source>
        <dbReference type="ARBA" id="ARBA00022967"/>
    </source>
</evidence>
<name>A0A224AB90_9EUPU</name>
<evidence type="ECO:0000256" key="7">
    <source>
        <dbReference type="ARBA" id="ARBA00023027"/>
    </source>
</evidence>
<accession>A0A224AB90</accession>
<protein>
    <recommendedName>
        <fullName evidence="3">NADH-ubiquinone oxidoreductase chain 4L</fullName>
    </recommendedName>
    <alternativeName>
        <fullName evidence="9">NADH dehydrogenase subunit 4L</fullName>
    </alternativeName>
</protein>
<keyword evidence="7" id="KW-0520">NAD</keyword>
<feature type="transmembrane region" description="Helical" evidence="10">
    <location>
        <begin position="28"/>
        <end position="47"/>
    </location>
</feature>
<proteinExistence type="inferred from homology"/>